<feature type="compositionally biased region" description="Basic residues" evidence="7">
    <location>
        <begin position="227"/>
        <end position="236"/>
    </location>
</feature>
<proteinExistence type="inferred from homology"/>
<evidence type="ECO:0000313" key="9">
    <source>
        <dbReference type="EMBL" id="KAJ3169686.1"/>
    </source>
</evidence>
<comment type="caution">
    <text evidence="9">The sequence shown here is derived from an EMBL/GenBank/DDBJ whole genome shotgun (WGS) entry which is preliminary data.</text>
</comment>
<evidence type="ECO:0000256" key="5">
    <source>
        <dbReference type="ARBA" id="ARBA00023187"/>
    </source>
</evidence>
<dbReference type="InterPro" id="IPR000467">
    <property type="entry name" value="G_patch_dom"/>
</dbReference>
<evidence type="ECO:0000256" key="7">
    <source>
        <dbReference type="SAM" id="MobiDB-lite"/>
    </source>
</evidence>
<dbReference type="EMBL" id="JADGJQ010000105">
    <property type="protein sequence ID" value="KAJ3169686.1"/>
    <property type="molecule type" value="Genomic_DNA"/>
</dbReference>
<dbReference type="PANTHER" id="PTHR23329">
    <property type="entry name" value="TUFTELIN-INTERACTING PROTEIN 11-RELATED"/>
    <property type="match status" value="1"/>
</dbReference>
<evidence type="ECO:0000256" key="3">
    <source>
        <dbReference type="ARBA" id="ARBA00022664"/>
    </source>
</evidence>
<keyword evidence="4" id="KW-0747">Spliceosome</keyword>
<evidence type="ECO:0000256" key="4">
    <source>
        <dbReference type="ARBA" id="ARBA00022728"/>
    </source>
</evidence>
<dbReference type="InterPro" id="IPR022783">
    <property type="entry name" value="GCFC_dom"/>
</dbReference>
<dbReference type="PROSITE" id="PS50174">
    <property type="entry name" value="G_PATCH"/>
    <property type="match status" value="1"/>
</dbReference>
<dbReference type="GO" id="GO:0000390">
    <property type="term" value="P:spliceosomal complex disassembly"/>
    <property type="evidence" value="ECO:0007669"/>
    <property type="project" value="InterPro"/>
</dbReference>
<reference evidence="9" key="1">
    <citation type="submission" date="2020-05" db="EMBL/GenBank/DDBJ databases">
        <title>Phylogenomic resolution of chytrid fungi.</title>
        <authorList>
            <person name="Stajich J.E."/>
            <person name="Amses K."/>
            <person name="Simmons R."/>
            <person name="Seto K."/>
            <person name="Myers J."/>
            <person name="Bonds A."/>
            <person name="Quandt C.A."/>
            <person name="Barry K."/>
            <person name="Liu P."/>
            <person name="Grigoriev I."/>
            <person name="Longcore J.E."/>
            <person name="James T.Y."/>
        </authorList>
    </citation>
    <scope>NUCLEOTIDE SEQUENCE</scope>
    <source>
        <strain evidence="9">JEL0379</strain>
    </source>
</reference>
<evidence type="ECO:0000313" key="10">
    <source>
        <dbReference type="Proteomes" id="UP001212152"/>
    </source>
</evidence>
<sequence length="997" mass="109688">MGRRRKIIDDDGDSSDGERDDRNGADAAFDPDNPDIAEEAALFANPYSRRTTRSKEDMLYGVFGEDDEDERPRKGGGSRPQGSSSRYTAGVAFVTGQQKRPSETADEDDDDENDSSGADMEVDDRDEGGDLMDVDDGNSARPGLGAAYPEDEAEDVRPSFGSASFGLGFGASANDGPSNEAAKPRGGLGLASTGGLGFTPASGGLGFTPGARGGIGSAELPTSFGTKKPKASKTRQRASSPGGNSSSRQQPVDKAFGKFDTKGVASKMMEAMGWKKGMGLGKDNEGIAAPIDVKLRPNRAGLGMVDERTDALKRAQKDREFEESKREPEPEPAEKPAVRTGQWKQSATSARKKKSQPPAFKSAQELIGEQAAAPITTGGATQATKILDMTGKQVRELAHVSEAGLAQSAAFEVTAMRLPELRNNVRLLADLAQQDLLHVGRQIRIEQTRQTQLRAQEDKVARQAEEEQARVVRLTAVVEIANECQVFSQKFMHGVEDLSLETLSRTFAGPFHRLQAEYFVEYKQYRLDELVVAALAPVMKRLLADWDPLADPTFAADVFRQWKQLLRFESGAESNRRGMDFDVRTRNMTAYENMMYGIWLPKVRQAINNRWDPQQPEPAVALLEAWYPPAHKAKGRRHVEVEDDVDDLDASRLLPSWLYYNILEQLILPKLSRSVDEWNPATDSIPVHVWLHPWLPHLDDRLDAIHTAVRHKLNVMWRERRWSPSDPSALIALKPWIDVFKTADMDSLVVKAVMPKLVESLQKDLVINPAAQDLAPLQNVLAWRPIIPVHLLVHLLETEFFPKWHAVLWQWLSAPGANLEEIAEWYRTWKTRAFDRELLMETGIALQFKAGLDMMNRAIAMGGAKGEMPPAPPPIASISETAAAGGRVGASGGQRTATRFAAAPMSAADSFKSYVEDEASKRDMLFVPANRVHPTTGKALFRLAPAAQAAHGHGGIVCYIEEGVLFVEDASETDPKLHWKAVEVEAALDMAAKKPKR</sequence>
<dbReference type="Proteomes" id="UP001212152">
    <property type="component" value="Unassembled WGS sequence"/>
</dbReference>
<name>A0AAD5TCG2_9FUNG</name>
<comment type="similarity">
    <text evidence="2">Belongs to the TFP11/STIP family.</text>
</comment>
<dbReference type="Pfam" id="PF01585">
    <property type="entry name" value="G-patch"/>
    <property type="match status" value="1"/>
</dbReference>
<dbReference type="Pfam" id="PF07842">
    <property type="entry name" value="GCFC"/>
    <property type="match status" value="2"/>
</dbReference>
<evidence type="ECO:0000259" key="8">
    <source>
        <dbReference type="PROSITE" id="PS50174"/>
    </source>
</evidence>
<keyword evidence="3" id="KW-0507">mRNA processing</keyword>
<dbReference type="GO" id="GO:0071008">
    <property type="term" value="C:U2-type post-mRNA release spliceosomal complex"/>
    <property type="evidence" value="ECO:0007669"/>
    <property type="project" value="TreeGrafter"/>
</dbReference>
<feature type="compositionally biased region" description="Low complexity" evidence="7">
    <location>
        <begin position="159"/>
        <end position="173"/>
    </location>
</feature>
<dbReference type="PANTHER" id="PTHR23329:SF1">
    <property type="entry name" value="TUFTELIN-INTERACTING PROTEIN 11"/>
    <property type="match status" value="1"/>
</dbReference>
<dbReference type="AlphaFoldDB" id="A0AAD5TCG2"/>
<feature type="compositionally biased region" description="Acidic residues" evidence="7">
    <location>
        <begin position="104"/>
        <end position="136"/>
    </location>
</feature>
<feature type="region of interest" description="Disordered" evidence="7">
    <location>
        <begin position="1"/>
        <end position="259"/>
    </location>
</feature>
<keyword evidence="5" id="KW-0508">mRNA splicing</keyword>
<evidence type="ECO:0000256" key="6">
    <source>
        <dbReference type="ARBA" id="ARBA00023242"/>
    </source>
</evidence>
<keyword evidence="10" id="KW-1185">Reference proteome</keyword>
<dbReference type="InterPro" id="IPR022159">
    <property type="entry name" value="STIP/TFIP11_N"/>
</dbReference>
<feature type="region of interest" description="Disordered" evidence="7">
    <location>
        <begin position="313"/>
        <end position="361"/>
    </location>
</feature>
<feature type="domain" description="G-patch" evidence="8">
    <location>
        <begin position="261"/>
        <end position="307"/>
    </location>
</feature>
<accession>A0AAD5TCG2</accession>
<evidence type="ECO:0000256" key="2">
    <source>
        <dbReference type="ARBA" id="ARBA00010900"/>
    </source>
</evidence>
<comment type="subcellular location">
    <subcellularLocation>
        <location evidence="1">Nucleus</location>
    </subcellularLocation>
</comment>
<organism evidence="9 10">
    <name type="scientific">Geranomyces variabilis</name>
    <dbReference type="NCBI Taxonomy" id="109894"/>
    <lineage>
        <taxon>Eukaryota</taxon>
        <taxon>Fungi</taxon>
        <taxon>Fungi incertae sedis</taxon>
        <taxon>Chytridiomycota</taxon>
        <taxon>Chytridiomycota incertae sedis</taxon>
        <taxon>Chytridiomycetes</taxon>
        <taxon>Spizellomycetales</taxon>
        <taxon>Powellomycetaceae</taxon>
        <taxon>Geranomyces</taxon>
    </lineage>
</organism>
<evidence type="ECO:0000256" key="1">
    <source>
        <dbReference type="ARBA" id="ARBA00004123"/>
    </source>
</evidence>
<dbReference type="SMART" id="SM00443">
    <property type="entry name" value="G_patch"/>
    <property type="match status" value="1"/>
</dbReference>
<dbReference type="GO" id="GO:0003676">
    <property type="term" value="F:nucleic acid binding"/>
    <property type="evidence" value="ECO:0007669"/>
    <property type="project" value="InterPro"/>
</dbReference>
<feature type="compositionally biased region" description="Gly residues" evidence="7">
    <location>
        <begin position="186"/>
        <end position="216"/>
    </location>
</feature>
<protein>
    <recommendedName>
        <fullName evidence="8">G-patch domain-containing protein</fullName>
    </recommendedName>
</protein>
<dbReference type="InterPro" id="IPR045211">
    <property type="entry name" value="TFP11/STIP/Ntr1"/>
</dbReference>
<gene>
    <name evidence="9" type="ORF">HDU87_000567</name>
</gene>
<keyword evidence="6" id="KW-0539">Nucleus</keyword>
<dbReference type="Pfam" id="PF12457">
    <property type="entry name" value="TIP_N"/>
    <property type="match status" value="1"/>
</dbReference>
<feature type="compositionally biased region" description="Basic and acidic residues" evidence="7">
    <location>
        <begin position="313"/>
        <end position="337"/>
    </location>
</feature>
<feature type="compositionally biased region" description="Polar residues" evidence="7">
    <location>
        <begin position="237"/>
        <end position="250"/>
    </location>
</feature>